<comment type="caution">
    <text evidence="1">The sequence shown here is derived from an EMBL/GenBank/DDBJ whole genome shotgun (WGS) entry which is preliminary data.</text>
</comment>
<sequence>MAQSAPCPPLVGTPAFNKENCPFERIPF</sequence>
<evidence type="ECO:0000313" key="1">
    <source>
        <dbReference type="EMBL" id="CAL1280769.1"/>
    </source>
</evidence>
<keyword evidence="2" id="KW-1185">Reference proteome</keyword>
<protein>
    <submittedName>
        <fullName evidence="1">Uncharacterized protein</fullName>
    </submittedName>
</protein>
<dbReference type="EMBL" id="CAXIEN010000136">
    <property type="protein sequence ID" value="CAL1280769.1"/>
    <property type="molecule type" value="Genomic_DNA"/>
</dbReference>
<accession>A0AAV2ABM0</accession>
<proteinExistence type="predicted"/>
<dbReference type="AlphaFoldDB" id="A0AAV2ABM0"/>
<organism evidence="1 2">
    <name type="scientific">Larinioides sclopetarius</name>
    <dbReference type="NCBI Taxonomy" id="280406"/>
    <lineage>
        <taxon>Eukaryota</taxon>
        <taxon>Metazoa</taxon>
        <taxon>Ecdysozoa</taxon>
        <taxon>Arthropoda</taxon>
        <taxon>Chelicerata</taxon>
        <taxon>Arachnida</taxon>
        <taxon>Araneae</taxon>
        <taxon>Araneomorphae</taxon>
        <taxon>Entelegynae</taxon>
        <taxon>Araneoidea</taxon>
        <taxon>Araneidae</taxon>
        <taxon>Larinioides</taxon>
    </lineage>
</organism>
<evidence type="ECO:0000313" key="2">
    <source>
        <dbReference type="Proteomes" id="UP001497382"/>
    </source>
</evidence>
<gene>
    <name evidence="1" type="ORF">LARSCL_LOCUS11177</name>
</gene>
<name>A0AAV2ABM0_9ARAC</name>
<dbReference type="Proteomes" id="UP001497382">
    <property type="component" value="Unassembled WGS sequence"/>
</dbReference>
<reference evidence="1 2" key="1">
    <citation type="submission" date="2024-04" db="EMBL/GenBank/DDBJ databases">
        <authorList>
            <person name="Rising A."/>
            <person name="Reimegard J."/>
            <person name="Sonavane S."/>
            <person name="Akerstrom W."/>
            <person name="Nylinder S."/>
            <person name="Hedman E."/>
            <person name="Kallberg Y."/>
        </authorList>
    </citation>
    <scope>NUCLEOTIDE SEQUENCE [LARGE SCALE GENOMIC DNA]</scope>
</reference>